<comment type="caution">
    <text evidence="1">The sequence shown here is derived from an EMBL/GenBank/DDBJ whole genome shotgun (WGS) entry which is preliminary data.</text>
</comment>
<evidence type="ECO:0000313" key="1">
    <source>
        <dbReference type="EMBL" id="KAK6732443.1"/>
    </source>
</evidence>
<reference evidence="1 2" key="1">
    <citation type="submission" date="2023-08" db="EMBL/GenBank/DDBJ databases">
        <title>A Necator americanus chromosomal reference genome.</title>
        <authorList>
            <person name="Ilik V."/>
            <person name="Petrzelkova K.J."/>
            <person name="Pardy F."/>
            <person name="Fuh T."/>
            <person name="Niatou-Singa F.S."/>
            <person name="Gouil Q."/>
            <person name="Baker L."/>
            <person name="Ritchie M.E."/>
            <person name="Jex A.R."/>
            <person name="Gazzola D."/>
            <person name="Li H."/>
            <person name="Toshio Fujiwara R."/>
            <person name="Zhan B."/>
            <person name="Aroian R.V."/>
            <person name="Pafco B."/>
            <person name="Schwarz E.M."/>
        </authorList>
    </citation>
    <scope>NUCLEOTIDE SEQUENCE [LARGE SCALE GENOMIC DNA]</scope>
    <source>
        <strain evidence="1 2">Aroian</strain>
        <tissue evidence="1">Whole animal</tissue>
    </source>
</reference>
<protein>
    <submittedName>
        <fullName evidence="1">Uncharacterized protein</fullName>
    </submittedName>
</protein>
<organism evidence="1 2">
    <name type="scientific">Necator americanus</name>
    <name type="common">Human hookworm</name>
    <dbReference type="NCBI Taxonomy" id="51031"/>
    <lineage>
        <taxon>Eukaryota</taxon>
        <taxon>Metazoa</taxon>
        <taxon>Ecdysozoa</taxon>
        <taxon>Nematoda</taxon>
        <taxon>Chromadorea</taxon>
        <taxon>Rhabditida</taxon>
        <taxon>Rhabditina</taxon>
        <taxon>Rhabditomorpha</taxon>
        <taxon>Strongyloidea</taxon>
        <taxon>Ancylostomatidae</taxon>
        <taxon>Bunostominae</taxon>
        <taxon>Necator</taxon>
    </lineage>
</organism>
<dbReference type="EMBL" id="JAVFWL010000002">
    <property type="protein sequence ID" value="KAK6732443.1"/>
    <property type="molecule type" value="Genomic_DNA"/>
</dbReference>
<proteinExistence type="predicted"/>
<evidence type="ECO:0000313" key="2">
    <source>
        <dbReference type="Proteomes" id="UP001303046"/>
    </source>
</evidence>
<gene>
    <name evidence="1" type="primary">Necator_chrII.g4472</name>
    <name evidence="1" type="ORF">RB195_016680</name>
</gene>
<dbReference type="Proteomes" id="UP001303046">
    <property type="component" value="Unassembled WGS sequence"/>
</dbReference>
<keyword evidence="2" id="KW-1185">Reference proteome</keyword>
<accession>A0ABR1C469</accession>
<name>A0ABR1C469_NECAM</name>
<sequence>MPLNELRRGSATTAAARNNHSAHHYSAMLDALEEDPGVNTRSLAMRLGDLKAILREQKPEETSGSVSGEPAQTIAKLYKEDLHVSELSRTEQIEAGYRPQAVRIAH</sequence>